<dbReference type="GO" id="GO:0043200">
    <property type="term" value="P:response to amino acid"/>
    <property type="evidence" value="ECO:0007669"/>
    <property type="project" value="TreeGrafter"/>
</dbReference>
<dbReference type="OrthoDB" id="9809462at2"/>
<accession>A0A8G2BJK5</accession>
<sequence length="170" mass="18630">MAGDVDAQLDKVGWQLLRVLQEDARLSYSELGRRVGLSSPAIAERVRRMEDTGVITGYRAMVDPSKLGYPTIAFVHLKTIGENHGRIATVAHTLSEVQECHHITGQDSYMIKVIVSSMTHLEHVIAQLRTYGETTTSIVLSSPVKSKMVLAGPSVRTGPMLPPMAYEETA</sequence>
<dbReference type="PRINTS" id="PR00033">
    <property type="entry name" value="HTHASNC"/>
</dbReference>
<dbReference type="SUPFAM" id="SSF54909">
    <property type="entry name" value="Dimeric alpha+beta barrel"/>
    <property type="match status" value="1"/>
</dbReference>
<dbReference type="Gene3D" id="3.30.70.920">
    <property type="match status" value="1"/>
</dbReference>
<evidence type="ECO:0000259" key="4">
    <source>
        <dbReference type="PROSITE" id="PS50956"/>
    </source>
</evidence>
<feature type="domain" description="HTH asnC-type" evidence="4">
    <location>
        <begin position="9"/>
        <end position="70"/>
    </location>
</feature>
<dbReference type="Proteomes" id="UP000198615">
    <property type="component" value="Unassembled WGS sequence"/>
</dbReference>
<organism evidence="5 6">
    <name type="scientific">Thalassobaculum litoreum DSM 18839</name>
    <dbReference type="NCBI Taxonomy" id="1123362"/>
    <lineage>
        <taxon>Bacteria</taxon>
        <taxon>Pseudomonadati</taxon>
        <taxon>Pseudomonadota</taxon>
        <taxon>Alphaproteobacteria</taxon>
        <taxon>Rhodospirillales</taxon>
        <taxon>Thalassobaculaceae</taxon>
        <taxon>Thalassobaculum</taxon>
    </lineage>
</organism>
<evidence type="ECO:0000256" key="1">
    <source>
        <dbReference type="ARBA" id="ARBA00023015"/>
    </source>
</evidence>
<dbReference type="RefSeq" id="WP_038013820.1">
    <property type="nucleotide sequence ID" value="NZ_FNBW01000008.1"/>
</dbReference>
<dbReference type="SMART" id="SM00344">
    <property type="entry name" value="HTH_ASNC"/>
    <property type="match status" value="1"/>
</dbReference>
<dbReference type="FunFam" id="1.10.10.10:FF:000186">
    <property type="entry name" value="AsnC family transcriptional regulator"/>
    <property type="match status" value="1"/>
</dbReference>
<dbReference type="InterPro" id="IPR000485">
    <property type="entry name" value="AsnC-type_HTH_dom"/>
</dbReference>
<keyword evidence="6" id="KW-1185">Reference proteome</keyword>
<dbReference type="InterPro" id="IPR036390">
    <property type="entry name" value="WH_DNA-bd_sf"/>
</dbReference>
<dbReference type="Pfam" id="PF01037">
    <property type="entry name" value="AsnC_trans_reg"/>
    <property type="match status" value="1"/>
</dbReference>
<evidence type="ECO:0000313" key="6">
    <source>
        <dbReference type="Proteomes" id="UP000198615"/>
    </source>
</evidence>
<dbReference type="GO" id="GO:0005829">
    <property type="term" value="C:cytosol"/>
    <property type="evidence" value="ECO:0007669"/>
    <property type="project" value="TreeGrafter"/>
</dbReference>
<dbReference type="PROSITE" id="PS00519">
    <property type="entry name" value="HTH_ASNC_1"/>
    <property type="match status" value="1"/>
</dbReference>
<evidence type="ECO:0000313" key="5">
    <source>
        <dbReference type="EMBL" id="SDF97818.1"/>
    </source>
</evidence>
<dbReference type="AlphaFoldDB" id="A0A8G2BJK5"/>
<name>A0A8G2BJK5_9PROT</name>
<protein>
    <submittedName>
        <fullName evidence="5">Transcriptional regulator, AsnC family</fullName>
    </submittedName>
</protein>
<dbReference type="InterPro" id="IPR019887">
    <property type="entry name" value="Tscrpt_reg_AsnC/Lrp_C"/>
</dbReference>
<dbReference type="InterPro" id="IPR036388">
    <property type="entry name" value="WH-like_DNA-bd_sf"/>
</dbReference>
<dbReference type="InterPro" id="IPR019888">
    <property type="entry name" value="Tscrpt_reg_AsnC-like"/>
</dbReference>
<evidence type="ECO:0000256" key="3">
    <source>
        <dbReference type="ARBA" id="ARBA00023163"/>
    </source>
</evidence>
<gene>
    <name evidence="5" type="ORF">SAMN05660686_02973</name>
</gene>
<dbReference type="InterPro" id="IPR011008">
    <property type="entry name" value="Dimeric_a/b-barrel"/>
</dbReference>
<keyword evidence="2" id="KW-0238">DNA-binding</keyword>
<dbReference type="SUPFAM" id="SSF46785">
    <property type="entry name" value="Winged helix' DNA-binding domain"/>
    <property type="match status" value="1"/>
</dbReference>
<dbReference type="EMBL" id="FNBW01000008">
    <property type="protein sequence ID" value="SDF97818.1"/>
    <property type="molecule type" value="Genomic_DNA"/>
</dbReference>
<dbReference type="PANTHER" id="PTHR30154:SF53">
    <property type="entry name" value="HTH-TYPE TRANSCRIPTIONAL REGULATOR LRPC"/>
    <property type="match status" value="1"/>
</dbReference>
<keyword evidence="3" id="KW-0804">Transcription</keyword>
<comment type="caution">
    <text evidence="5">The sequence shown here is derived from an EMBL/GenBank/DDBJ whole genome shotgun (WGS) entry which is preliminary data.</text>
</comment>
<dbReference type="Pfam" id="PF13404">
    <property type="entry name" value="HTH_AsnC-type"/>
    <property type="match status" value="1"/>
</dbReference>
<dbReference type="GO" id="GO:0006355">
    <property type="term" value="P:regulation of DNA-templated transcription"/>
    <property type="evidence" value="ECO:0007669"/>
    <property type="project" value="UniProtKB-ARBA"/>
</dbReference>
<dbReference type="CDD" id="cd00090">
    <property type="entry name" value="HTH_ARSR"/>
    <property type="match status" value="1"/>
</dbReference>
<dbReference type="InterPro" id="IPR011991">
    <property type="entry name" value="ArsR-like_HTH"/>
</dbReference>
<dbReference type="GO" id="GO:0043565">
    <property type="term" value="F:sequence-specific DNA binding"/>
    <property type="evidence" value="ECO:0007669"/>
    <property type="project" value="InterPro"/>
</dbReference>
<keyword evidence="1" id="KW-0805">Transcription regulation</keyword>
<reference evidence="5 6" key="1">
    <citation type="submission" date="2016-10" db="EMBL/GenBank/DDBJ databases">
        <authorList>
            <person name="Varghese N."/>
            <person name="Submissions S."/>
        </authorList>
    </citation>
    <scope>NUCLEOTIDE SEQUENCE [LARGE SCALE GENOMIC DNA]</scope>
    <source>
        <strain evidence="5 6">DSM 18839</strain>
    </source>
</reference>
<dbReference type="PANTHER" id="PTHR30154">
    <property type="entry name" value="LEUCINE-RESPONSIVE REGULATORY PROTEIN"/>
    <property type="match status" value="1"/>
</dbReference>
<dbReference type="Gene3D" id="1.10.10.10">
    <property type="entry name" value="Winged helix-like DNA-binding domain superfamily/Winged helix DNA-binding domain"/>
    <property type="match status" value="1"/>
</dbReference>
<dbReference type="PROSITE" id="PS50956">
    <property type="entry name" value="HTH_ASNC_2"/>
    <property type="match status" value="1"/>
</dbReference>
<proteinExistence type="predicted"/>
<evidence type="ECO:0000256" key="2">
    <source>
        <dbReference type="ARBA" id="ARBA00023125"/>
    </source>
</evidence>
<dbReference type="InterPro" id="IPR019885">
    <property type="entry name" value="Tscrpt_reg_HTH_AsnC-type_CS"/>
</dbReference>